<evidence type="ECO:0000256" key="7">
    <source>
        <dbReference type="ARBA" id="ARBA00023065"/>
    </source>
</evidence>
<dbReference type="Gene3D" id="2.40.170.20">
    <property type="entry name" value="TonB-dependent receptor, beta-barrel domain"/>
    <property type="match status" value="1"/>
</dbReference>
<keyword evidence="4" id="KW-0410">Iron transport</keyword>
<dbReference type="Pfam" id="PF00593">
    <property type="entry name" value="TonB_dep_Rec_b-barrel"/>
    <property type="match status" value="1"/>
</dbReference>
<evidence type="ECO:0000256" key="6">
    <source>
        <dbReference type="ARBA" id="ARBA00023004"/>
    </source>
</evidence>
<organism evidence="15 16">
    <name type="scientific">Sphingomonas paucimobilis NBRC 13935</name>
    <dbReference type="NCBI Taxonomy" id="1219050"/>
    <lineage>
        <taxon>Bacteria</taxon>
        <taxon>Pseudomonadati</taxon>
        <taxon>Pseudomonadota</taxon>
        <taxon>Alphaproteobacteria</taxon>
        <taxon>Sphingomonadales</taxon>
        <taxon>Sphingomonadaceae</taxon>
        <taxon>Sphingomonas</taxon>
    </lineage>
</organism>
<dbReference type="GO" id="GO:0009279">
    <property type="term" value="C:cell outer membrane"/>
    <property type="evidence" value="ECO:0007669"/>
    <property type="project" value="UniProtKB-SubCell"/>
</dbReference>
<dbReference type="GO" id="GO:0006826">
    <property type="term" value="P:iron ion transport"/>
    <property type="evidence" value="ECO:0007669"/>
    <property type="project" value="UniProtKB-KW"/>
</dbReference>
<evidence type="ECO:0000313" key="16">
    <source>
        <dbReference type="Proteomes" id="UP000032025"/>
    </source>
</evidence>
<dbReference type="SUPFAM" id="SSF56935">
    <property type="entry name" value="Porins"/>
    <property type="match status" value="1"/>
</dbReference>
<dbReference type="InterPro" id="IPR036942">
    <property type="entry name" value="Beta-barrel_TonB_sf"/>
</dbReference>
<comment type="similarity">
    <text evidence="11 12">Belongs to the TonB-dependent receptor family.</text>
</comment>
<evidence type="ECO:0000256" key="12">
    <source>
        <dbReference type="RuleBase" id="RU003357"/>
    </source>
</evidence>
<name>A0A0C9NM83_SPHPI</name>
<proteinExistence type="inferred from homology"/>
<protein>
    <submittedName>
        <fullName evidence="15">DNA, contig: SP664</fullName>
    </submittedName>
</protein>
<evidence type="ECO:0000256" key="10">
    <source>
        <dbReference type="ARBA" id="ARBA00023237"/>
    </source>
</evidence>
<evidence type="ECO:0000256" key="11">
    <source>
        <dbReference type="PROSITE-ProRule" id="PRU01360"/>
    </source>
</evidence>
<comment type="caution">
    <text evidence="15">The sequence shown here is derived from an EMBL/GenBank/DDBJ whole genome shotgun (WGS) entry which is preliminary data.</text>
</comment>
<evidence type="ECO:0000256" key="5">
    <source>
        <dbReference type="ARBA" id="ARBA00022692"/>
    </source>
</evidence>
<keyword evidence="5 11" id="KW-0812">Transmembrane</keyword>
<dbReference type="EMBL" id="BBJS01000064">
    <property type="protein sequence ID" value="GAN15748.1"/>
    <property type="molecule type" value="Genomic_DNA"/>
</dbReference>
<dbReference type="PANTHER" id="PTHR32552:SF81">
    <property type="entry name" value="TONB-DEPENDENT OUTER MEMBRANE RECEPTOR"/>
    <property type="match status" value="1"/>
</dbReference>
<keyword evidence="2 11" id="KW-0813">Transport</keyword>
<comment type="subcellular location">
    <subcellularLocation>
        <location evidence="1 11">Cell outer membrane</location>
        <topology evidence="1 11">Multi-pass membrane protein</topology>
    </subcellularLocation>
</comment>
<dbReference type="Proteomes" id="UP000032025">
    <property type="component" value="Unassembled WGS sequence"/>
</dbReference>
<reference evidence="15 16" key="1">
    <citation type="submission" date="2014-08" db="EMBL/GenBank/DDBJ databases">
        <title>Whole genome shotgun sequence of Sphingomonas paucimobilis NBRC 13935.</title>
        <authorList>
            <person name="Hosoyama A."/>
            <person name="Hashimoto M."/>
            <person name="Hosoyama Y."/>
            <person name="Noguchi M."/>
            <person name="Uohara A."/>
            <person name="Ohji S."/>
            <person name="Katano-Makiyama Y."/>
            <person name="Ichikawa N."/>
            <person name="Kimura A."/>
            <person name="Yamazoe A."/>
            <person name="Fujita N."/>
        </authorList>
    </citation>
    <scope>NUCLEOTIDE SEQUENCE [LARGE SCALE GENOMIC DNA]</scope>
    <source>
        <strain evidence="15 16">NBRC 13935</strain>
    </source>
</reference>
<gene>
    <name evidence="15" type="ORF">SP6_64_00030</name>
</gene>
<evidence type="ECO:0000256" key="2">
    <source>
        <dbReference type="ARBA" id="ARBA00022448"/>
    </source>
</evidence>
<dbReference type="InterPro" id="IPR012910">
    <property type="entry name" value="Plug_dom"/>
</dbReference>
<feature type="domain" description="TonB-dependent receptor plug" evidence="14">
    <location>
        <begin position="149"/>
        <end position="255"/>
    </location>
</feature>
<keyword evidence="7" id="KW-0406">Ion transport</keyword>
<evidence type="ECO:0000256" key="1">
    <source>
        <dbReference type="ARBA" id="ARBA00004571"/>
    </source>
</evidence>
<evidence type="ECO:0000256" key="3">
    <source>
        <dbReference type="ARBA" id="ARBA00022452"/>
    </source>
</evidence>
<dbReference type="InterPro" id="IPR039426">
    <property type="entry name" value="TonB-dep_rcpt-like"/>
</dbReference>
<dbReference type="Gene3D" id="3.55.50.30">
    <property type="match status" value="1"/>
</dbReference>
<evidence type="ECO:0000256" key="4">
    <source>
        <dbReference type="ARBA" id="ARBA00022496"/>
    </source>
</evidence>
<evidence type="ECO:0000256" key="9">
    <source>
        <dbReference type="ARBA" id="ARBA00023136"/>
    </source>
</evidence>
<dbReference type="Pfam" id="PF07715">
    <property type="entry name" value="Plug"/>
    <property type="match status" value="1"/>
</dbReference>
<evidence type="ECO:0000259" key="13">
    <source>
        <dbReference type="Pfam" id="PF00593"/>
    </source>
</evidence>
<keyword evidence="6" id="KW-0408">Iron</keyword>
<keyword evidence="10 11" id="KW-0998">Cell outer membrane</keyword>
<feature type="domain" description="TonB-dependent receptor-like beta-barrel" evidence="13">
    <location>
        <begin position="406"/>
        <end position="882"/>
    </location>
</feature>
<keyword evidence="8 12" id="KW-0798">TonB box</keyword>
<evidence type="ECO:0000256" key="8">
    <source>
        <dbReference type="ARBA" id="ARBA00023077"/>
    </source>
</evidence>
<dbReference type="PANTHER" id="PTHR32552">
    <property type="entry name" value="FERRICHROME IRON RECEPTOR-RELATED"/>
    <property type="match status" value="1"/>
</dbReference>
<dbReference type="AlphaFoldDB" id="A0A0C9NM83"/>
<dbReference type="PROSITE" id="PS52016">
    <property type="entry name" value="TONB_DEPENDENT_REC_3"/>
    <property type="match status" value="1"/>
</dbReference>
<keyword evidence="9 11" id="KW-0472">Membrane</keyword>
<evidence type="ECO:0000313" key="15">
    <source>
        <dbReference type="EMBL" id="GAN15748.1"/>
    </source>
</evidence>
<dbReference type="InterPro" id="IPR000531">
    <property type="entry name" value="Beta-barrel_TonB"/>
</dbReference>
<evidence type="ECO:0000259" key="14">
    <source>
        <dbReference type="Pfam" id="PF07715"/>
    </source>
</evidence>
<accession>A0A0C9NM83</accession>
<sequence length="920" mass="99399">MAGKHRFLIAAALVSTCAATPSWSQSGTETVNRVRTYSIAPGSMRAALDAWSRQTGTPVLYRSDEVDALHSRGVRGKLDAMAALRAVVGDSGLVLHHDRSGAVAVTRMPAADRTAAIAPVAEPAAAPAQEDDSIGDIVVTARRTAERGQRVPVAITAFSQDAIREKGINNGTDLQNFTPSLSVVGDVARNQETYTIRGMGGTGGPGTGSGPGVVGYFAEVPTSVSGPGNFYDLASLQVLKGPQGTLFGRNTTGGAVLLEPQRPRMNRVEGYVDGTIGNFQRKSVQGALNVPIVDDVLAVRFAGQLDKREGYVRDVLTGRDYLNRNNFSLRLGIQFDPTATISNYAAVSYQEVDEHGGGSILLAVNPARPYAALLQPYLAAQQARGVRRTALSVPTFEKAKNFLVLNNTEWRVSDTFTLKNIFSYARTRSTSANDRDSTTLPIADLLGAYPGSWNNNLRTITEEVQARYDNGPLRVQVGGFFLDQKTPAPLTFATVNPMQAGGILGGGPLLIPQPLQAALGLTSPLVPALTLQPSAHVDGRSKAAYAQVQYKIVPTLTATAGFRWTWDEFGGDIQSYQDPASYQIFNRLAALGIISPTQAAQVVGLNAGLCVYDAYRAVAAGRVPTLKYPNCTAATFRGESNGPTWQLGLDWQADPQTLLYVVSRRGYKSGASNPIVSLFLGEEHPLFAVKPEHVTDAEIGLKRDWSFGDVRARTNVAAFYTWYNDIQVIQRAAIAGSDILTNAQRARVMGLEFEGMLVPVKGLTLGATYSYNSAKYLQYDTIAILAIPQALTAAQPSRDLAGTPFSFVPKHKYNLTASVDLPIPEREGTLQLSGNWSYQTSQRVTPEAQPFDTIAGYGLLNLRIDWRDVRGFPLDLAFYGTNILDREYRVTANPSYNNSGFIGSIYGEPAQYGVQLRYRF</sequence>
<keyword evidence="16" id="KW-1185">Reference proteome</keyword>
<keyword evidence="3 11" id="KW-1134">Transmembrane beta strand</keyword>